<dbReference type="PANTHER" id="PTHR33392">
    <property type="entry name" value="POLYISOPRENYL-TEICHOIC ACID--PEPTIDOGLYCAN TEICHOIC ACID TRANSFERASE TAGU"/>
    <property type="match status" value="1"/>
</dbReference>
<evidence type="ECO:0000256" key="2">
    <source>
        <dbReference type="SAM" id="Phobius"/>
    </source>
</evidence>
<dbReference type="EMBL" id="MHNB01000005">
    <property type="protein sequence ID" value="OGZ37574.1"/>
    <property type="molecule type" value="Genomic_DNA"/>
</dbReference>
<evidence type="ECO:0000313" key="5">
    <source>
        <dbReference type="Proteomes" id="UP000177061"/>
    </source>
</evidence>
<sequence>MENQLTPQPKKKKWIWLWIFTLILAGFFGLFFLKTSFTVSQIKDWQSDARVLPFSEPLPQKDPDRINILLLGIRGTGEENTGDLLTDTVVLVSIKKSAGQLALISVPRDLYIPAPGLGKKEKINFAYAYGGLDFAKKVISYTTNVYIDHALVGNFNAFQEVIEALGGVNVYLEYPFEETFQWAQEGREENRYWFKKEIGGEEKWVFHLPAGQNFLDGQTALYYVRSRFSTSDFDRMRRQQQVLMAVKDKALSLGVLANPFKIYELLDILGKNIKTDMNLKDIKNLINLVFESDTEHIRTKVFDTTPEGLLYQTFIDGQYVLLPIGDDYNKIQEAVKKIFD</sequence>
<dbReference type="InterPro" id="IPR004474">
    <property type="entry name" value="LytR_CpsA_psr"/>
</dbReference>
<dbReference type="NCBIfam" id="TIGR00350">
    <property type="entry name" value="lytR_cpsA_psr"/>
    <property type="match status" value="1"/>
</dbReference>
<dbReference type="STRING" id="1801997.A3J64_02110"/>
<name>A0A1G2FHK6_9BACT</name>
<evidence type="ECO:0000313" key="4">
    <source>
        <dbReference type="EMBL" id="OGZ37574.1"/>
    </source>
</evidence>
<proteinExistence type="inferred from homology"/>
<dbReference type="AlphaFoldDB" id="A0A1G2FHK6"/>
<feature type="transmembrane region" description="Helical" evidence="2">
    <location>
        <begin position="15"/>
        <end position="33"/>
    </location>
</feature>
<dbReference type="Gene3D" id="3.40.630.190">
    <property type="entry name" value="LCP protein"/>
    <property type="match status" value="1"/>
</dbReference>
<keyword evidence="2" id="KW-1133">Transmembrane helix</keyword>
<dbReference type="Pfam" id="PF03816">
    <property type="entry name" value="LytR_cpsA_psr"/>
    <property type="match status" value="1"/>
</dbReference>
<feature type="domain" description="Cell envelope-related transcriptional attenuator" evidence="3">
    <location>
        <begin position="86"/>
        <end position="250"/>
    </location>
</feature>
<comment type="caution">
    <text evidence="4">The sequence shown here is derived from an EMBL/GenBank/DDBJ whole genome shotgun (WGS) entry which is preliminary data.</text>
</comment>
<keyword evidence="2" id="KW-0472">Membrane</keyword>
<dbReference type="PANTHER" id="PTHR33392:SF6">
    <property type="entry name" value="POLYISOPRENYL-TEICHOIC ACID--PEPTIDOGLYCAN TEICHOIC ACID TRANSFERASE TAGU"/>
    <property type="match status" value="1"/>
</dbReference>
<protein>
    <recommendedName>
        <fullName evidence="3">Cell envelope-related transcriptional attenuator domain-containing protein</fullName>
    </recommendedName>
</protein>
<organism evidence="4 5">
    <name type="scientific">Candidatus Portnoybacteria bacterium RIFCSPHIGHO2_12_FULL_38_9</name>
    <dbReference type="NCBI Taxonomy" id="1801997"/>
    <lineage>
        <taxon>Bacteria</taxon>
        <taxon>Candidatus Portnoyibacteriota</taxon>
    </lineage>
</organism>
<dbReference type="InterPro" id="IPR050922">
    <property type="entry name" value="LytR/CpsA/Psr_CW_biosynth"/>
</dbReference>
<comment type="similarity">
    <text evidence="1">Belongs to the LytR/CpsA/Psr (LCP) family.</text>
</comment>
<accession>A0A1G2FHK6</accession>
<evidence type="ECO:0000256" key="1">
    <source>
        <dbReference type="ARBA" id="ARBA00006068"/>
    </source>
</evidence>
<dbReference type="Proteomes" id="UP000177061">
    <property type="component" value="Unassembled WGS sequence"/>
</dbReference>
<reference evidence="4 5" key="1">
    <citation type="journal article" date="2016" name="Nat. Commun.">
        <title>Thousands of microbial genomes shed light on interconnected biogeochemical processes in an aquifer system.</title>
        <authorList>
            <person name="Anantharaman K."/>
            <person name="Brown C.T."/>
            <person name="Hug L.A."/>
            <person name="Sharon I."/>
            <person name="Castelle C.J."/>
            <person name="Probst A.J."/>
            <person name="Thomas B.C."/>
            <person name="Singh A."/>
            <person name="Wilkins M.J."/>
            <person name="Karaoz U."/>
            <person name="Brodie E.L."/>
            <person name="Williams K.H."/>
            <person name="Hubbard S.S."/>
            <person name="Banfield J.F."/>
        </authorList>
    </citation>
    <scope>NUCLEOTIDE SEQUENCE [LARGE SCALE GENOMIC DNA]</scope>
</reference>
<keyword evidence="2" id="KW-0812">Transmembrane</keyword>
<evidence type="ECO:0000259" key="3">
    <source>
        <dbReference type="Pfam" id="PF03816"/>
    </source>
</evidence>
<gene>
    <name evidence="4" type="ORF">A3J64_02110</name>
</gene>